<proteinExistence type="predicted"/>
<protein>
    <submittedName>
        <fullName evidence="1">Uncharacterized protein</fullName>
    </submittedName>
</protein>
<reference evidence="1" key="1">
    <citation type="submission" date="2018-05" db="EMBL/GenBank/DDBJ databases">
        <authorList>
            <person name="Lanie J.A."/>
            <person name="Ng W.-L."/>
            <person name="Kazmierczak K.M."/>
            <person name="Andrzejewski T.M."/>
            <person name="Davidsen T.M."/>
            <person name="Wayne K.J."/>
            <person name="Tettelin H."/>
            <person name="Glass J.I."/>
            <person name="Rusch D."/>
            <person name="Podicherti R."/>
            <person name="Tsui H.-C.T."/>
            <person name="Winkler M.E."/>
        </authorList>
    </citation>
    <scope>NUCLEOTIDE SEQUENCE</scope>
</reference>
<gene>
    <name evidence="1" type="ORF">METZ01_LOCUS382284</name>
</gene>
<dbReference type="EMBL" id="UINC01141597">
    <property type="protein sequence ID" value="SVD29430.1"/>
    <property type="molecule type" value="Genomic_DNA"/>
</dbReference>
<dbReference type="AlphaFoldDB" id="A0A382U582"/>
<sequence length="111" mass="12457">VTRLSCQVNRRADTDRVKKRLGFLNATPATGNATQEIWYQISLAPGVGGKTNLFTNPVGIARSVHTRTSVIVEKRGFRPEESKYVLMRVHAAEVRRYSGDQTTVELKRGRD</sequence>
<feature type="non-terminal residue" evidence="1">
    <location>
        <position position="111"/>
    </location>
</feature>
<accession>A0A382U582</accession>
<name>A0A382U582_9ZZZZ</name>
<evidence type="ECO:0000313" key="1">
    <source>
        <dbReference type="EMBL" id="SVD29430.1"/>
    </source>
</evidence>
<feature type="non-terminal residue" evidence="1">
    <location>
        <position position="1"/>
    </location>
</feature>
<organism evidence="1">
    <name type="scientific">marine metagenome</name>
    <dbReference type="NCBI Taxonomy" id="408172"/>
    <lineage>
        <taxon>unclassified sequences</taxon>
        <taxon>metagenomes</taxon>
        <taxon>ecological metagenomes</taxon>
    </lineage>
</organism>